<dbReference type="EMBL" id="JAQQWE010000004">
    <property type="protein sequence ID" value="KAK7956977.1"/>
    <property type="molecule type" value="Genomic_DNA"/>
</dbReference>
<feature type="domain" description="Enoyl reductase (ER)" evidence="1">
    <location>
        <begin position="15"/>
        <end position="340"/>
    </location>
</feature>
<dbReference type="RefSeq" id="XP_066702283.1">
    <property type="nucleotide sequence ID" value="XM_066842421.1"/>
</dbReference>
<evidence type="ECO:0000313" key="2">
    <source>
        <dbReference type="EMBL" id="KAK7956977.1"/>
    </source>
</evidence>
<name>A0ABR1QJQ5_9PEZI</name>
<dbReference type="PANTHER" id="PTHR11695">
    <property type="entry name" value="ALCOHOL DEHYDROGENASE RELATED"/>
    <property type="match status" value="1"/>
</dbReference>
<organism evidence="2 3">
    <name type="scientific">Apiospora aurea</name>
    <dbReference type="NCBI Taxonomy" id="335848"/>
    <lineage>
        <taxon>Eukaryota</taxon>
        <taxon>Fungi</taxon>
        <taxon>Dikarya</taxon>
        <taxon>Ascomycota</taxon>
        <taxon>Pezizomycotina</taxon>
        <taxon>Sordariomycetes</taxon>
        <taxon>Xylariomycetidae</taxon>
        <taxon>Amphisphaeriales</taxon>
        <taxon>Apiosporaceae</taxon>
        <taxon>Apiospora</taxon>
    </lineage>
</organism>
<dbReference type="Gene3D" id="3.90.180.10">
    <property type="entry name" value="Medium-chain alcohol dehydrogenases, catalytic domain"/>
    <property type="match status" value="1"/>
</dbReference>
<dbReference type="SMART" id="SM00829">
    <property type="entry name" value="PKS_ER"/>
    <property type="match status" value="1"/>
</dbReference>
<dbReference type="CDD" id="cd08267">
    <property type="entry name" value="MDR1"/>
    <property type="match status" value="1"/>
</dbReference>
<protein>
    <recommendedName>
        <fullName evidence="1">Enoyl reductase (ER) domain-containing protein</fullName>
    </recommendedName>
</protein>
<comment type="caution">
    <text evidence="2">The sequence shown here is derived from an EMBL/GenBank/DDBJ whole genome shotgun (WGS) entry which is preliminary data.</text>
</comment>
<dbReference type="InterPro" id="IPR013154">
    <property type="entry name" value="ADH-like_N"/>
</dbReference>
<dbReference type="InterPro" id="IPR050700">
    <property type="entry name" value="YIM1/Zinc_Alcohol_DH_Fams"/>
</dbReference>
<dbReference type="SUPFAM" id="SSF51735">
    <property type="entry name" value="NAD(P)-binding Rossmann-fold domains"/>
    <property type="match status" value="1"/>
</dbReference>
<sequence length="344" mass="36600">MSAGSMKAWTYTSGGYPAALQKTTIPSYQSPLKPDQLRVRIKAASLNPVDAQLMGNPLWPYLPAAIVRAHKGVGEDFSGVVEEAGTSSGFRAGDEVFGIAPFLPEGTLQEVAQLDVNNSSTPVVVLPKPAEWSWEQAAAVPLVWITAQTCIAKAAPWVPAHGNGKGKIAILGGGSSCGIYAVHIAKQRGWEVAATCSGKNAEHVRSMGADTVIDYTTAGVSEQVKAFAPDAILDFVGGVECLGLARRYVTVCGDKTSRLAIGGRVVYLWNPQMVIRALLGRIGLGFSYTCINLEVKSPNLEGVLTLTKDKIFIDSTFGFDEAMEAFERLNSSRARGKVIVRVSA</sequence>
<gene>
    <name evidence="2" type="ORF">PG986_006199</name>
</gene>
<dbReference type="Pfam" id="PF08240">
    <property type="entry name" value="ADH_N"/>
    <property type="match status" value="1"/>
</dbReference>
<dbReference type="SUPFAM" id="SSF50129">
    <property type="entry name" value="GroES-like"/>
    <property type="match status" value="1"/>
</dbReference>
<evidence type="ECO:0000313" key="3">
    <source>
        <dbReference type="Proteomes" id="UP001391051"/>
    </source>
</evidence>
<dbReference type="Pfam" id="PF13602">
    <property type="entry name" value="ADH_zinc_N_2"/>
    <property type="match status" value="1"/>
</dbReference>
<evidence type="ECO:0000259" key="1">
    <source>
        <dbReference type="SMART" id="SM00829"/>
    </source>
</evidence>
<dbReference type="GeneID" id="92075483"/>
<reference evidence="2 3" key="1">
    <citation type="submission" date="2023-01" db="EMBL/GenBank/DDBJ databases">
        <title>Analysis of 21 Apiospora genomes using comparative genomics revels a genus with tremendous synthesis potential of carbohydrate active enzymes and secondary metabolites.</title>
        <authorList>
            <person name="Sorensen T."/>
        </authorList>
    </citation>
    <scope>NUCLEOTIDE SEQUENCE [LARGE SCALE GENOMIC DNA]</scope>
    <source>
        <strain evidence="2 3">CBS 24483</strain>
    </source>
</reference>
<dbReference type="PANTHER" id="PTHR11695:SF294">
    <property type="entry name" value="RETICULON-4-INTERACTING PROTEIN 1, MITOCHONDRIAL"/>
    <property type="match status" value="1"/>
</dbReference>
<proteinExistence type="predicted"/>
<dbReference type="InterPro" id="IPR036291">
    <property type="entry name" value="NAD(P)-bd_dom_sf"/>
</dbReference>
<dbReference type="Proteomes" id="UP001391051">
    <property type="component" value="Unassembled WGS sequence"/>
</dbReference>
<keyword evidence="3" id="KW-1185">Reference proteome</keyword>
<accession>A0ABR1QJQ5</accession>
<dbReference type="InterPro" id="IPR011032">
    <property type="entry name" value="GroES-like_sf"/>
</dbReference>
<dbReference type="Gene3D" id="3.40.50.720">
    <property type="entry name" value="NAD(P)-binding Rossmann-like Domain"/>
    <property type="match status" value="1"/>
</dbReference>
<dbReference type="InterPro" id="IPR020843">
    <property type="entry name" value="ER"/>
</dbReference>